<gene>
    <name evidence="2" type="ORF">ESW18_17110</name>
    <name evidence="1" type="ORF">LV84_03365</name>
</gene>
<dbReference type="EMBL" id="QKZU01000014">
    <property type="protein sequence ID" value="PZX52755.1"/>
    <property type="molecule type" value="Genomic_DNA"/>
</dbReference>
<comment type="caution">
    <text evidence="1">The sequence shown here is derived from an EMBL/GenBank/DDBJ whole genome shotgun (WGS) entry which is preliminary data.</text>
</comment>
<dbReference type="Gene3D" id="2.60.40.10">
    <property type="entry name" value="Immunoglobulins"/>
    <property type="match status" value="1"/>
</dbReference>
<accession>A0A2W7RPQ8</accession>
<dbReference type="OrthoDB" id="6658153at2"/>
<sequence>MKKILLVLLIFIALAKNDLVFGQVSIAPTTIFIDQNGIASVFITNPGDTPQEINVGFMFGYPGNDEQGNLTMMYSDSTRAKLFGIDERIRAFPRTFILAPQQQQTVRLQVRPDRSLAAGTYFTRVKITSNAQTANVEETVQEGVSTRVNFKFDQVIAAFQKVGAVTTGLEFEDVQIDQAEGVLRVVPAFKTIGNSPFIGSVMATLKNAKNETVAEQSQTVALYFSGKRAVELKLPENIASGDYSVILVYETRRSDIPSTDLVQSPPITKIIAVRIN</sequence>
<evidence type="ECO:0000313" key="3">
    <source>
        <dbReference type="Proteomes" id="UP000249115"/>
    </source>
</evidence>
<evidence type="ECO:0000313" key="2">
    <source>
        <dbReference type="EMBL" id="TXD76298.1"/>
    </source>
</evidence>
<reference evidence="2 4" key="2">
    <citation type="submission" date="2019-08" db="EMBL/GenBank/DDBJ databases">
        <title>Genome of Algoriphagus ratkowskyi IC026.</title>
        <authorList>
            <person name="Bowman J.P."/>
        </authorList>
    </citation>
    <scope>NUCLEOTIDE SEQUENCE [LARGE SCALE GENOMIC DNA]</scope>
    <source>
        <strain evidence="2 4">IC026</strain>
    </source>
</reference>
<protein>
    <recommendedName>
        <fullName evidence="5">P pilus assembly chaperone PapD</fullName>
    </recommendedName>
</protein>
<evidence type="ECO:0008006" key="5">
    <source>
        <dbReference type="Google" id="ProtNLM"/>
    </source>
</evidence>
<dbReference type="Proteomes" id="UP000249115">
    <property type="component" value="Unassembled WGS sequence"/>
</dbReference>
<keyword evidence="4" id="KW-1185">Reference proteome</keyword>
<dbReference type="Proteomes" id="UP000321927">
    <property type="component" value="Unassembled WGS sequence"/>
</dbReference>
<proteinExistence type="predicted"/>
<evidence type="ECO:0000313" key="1">
    <source>
        <dbReference type="EMBL" id="PZX52755.1"/>
    </source>
</evidence>
<dbReference type="InterPro" id="IPR013783">
    <property type="entry name" value="Ig-like_fold"/>
</dbReference>
<reference evidence="1 3" key="1">
    <citation type="submission" date="2018-06" db="EMBL/GenBank/DDBJ databases">
        <title>Genomic Encyclopedia of Archaeal and Bacterial Type Strains, Phase II (KMG-II): from individual species to whole genera.</title>
        <authorList>
            <person name="Goeker M."/>
        </authorList>
    </citation>
    <scope>NUCLEOTIDE SEQUENCE [LARGE SCALE GENOMIC DNA]</scope>
    <source>
        <strain evidence="1 3">DSM 22686</strain>
    </source>
</reference>
<organism evidence="1 3">
    <name type="scientific">Algoriphagus ratkowskyi</name>
    <dbReference type="NCBI Taxonomy" id="57028"/>
    <lineage>
        <taxon>Bacteria</taxon>
        <taxon>Pseudomonadati</taxon>
        <taxon>Bacteroidota</taxon>
        <taxon>Cytophagia</taxon>
        <taxon>Cytophagales</taxon>
        <taxon>Cyclobacteriaceae</taxon>
        <taxon>Algoriphagus</taxon>
    </lineage>
</organism>
<dbReference type="RefSeq" id="WP_086502639.1">
    <property type="nucleotide sequence ID" value="NZ_MSSV01000018.1"/>
</dbReference>
<name>A0A2W7RPQ8_9BACT</name>
<dbReference type="AlphaFoldDB" id="A0A2W7RPQ8"/>
<dbReference type="EMBL" id="VORV01000013">
    <property type="protein sequence ID" value="TXD76298.1"/>
    <property type="molecule type" value="Genomic_DNA"/>
</dbReference>
<evidence type="ECO:0000313" key="4">
    <source>
        <dbReference type="Proteomes" id="UP000321927"/>
    </source>
</evidence>